<reference evidence="2" key="1">
    <citation type="submission" date="2022-03" db="EMBL/GenBank/DDBJ databases">
        <title>Genome Identification and Characterization of new species Bdellovibrio reynosense LBG001 sp. nov. from a Mexico soil sample.</title>
        <authorList>
            <person name="Camilli A."/>
            <person name="Ajao Y."/>
            <person name="Guo X."/>
        </authorList>
    </citation>
    <scope>NUCLEOTIDE SEQUENCE</scope>
    <source>
        <strain evidence="2">LBG001</strain>
    </source>
</reference>
<evidence type="ECO:0008006" key="4">
    <source>
        <dbReference type="Google" id="ProtNLM"/>
    </source>
</evidence>
<keyword evidence="3" id="KW-1185">Reference proteome</keyword>
<organism evidence="2 3">
    <name type="scientific">Bdellovibrio reynosensis</name>
    <dbReference type="NCBI Taxonomy" id="2835041"/>
    <lineage>
        <taxon>Bacteria</taxon>
        <taxon>Pseudomonadati</taxon>
        <taxon>Bdellovibrionota</taxon>
        <taxon>Bdellovibrionia</taxon>
        <taxon>Bdellovibrionales</taxon>
        <taxon>Pseudobdellovibrionaceae</taxon>
        <taxon>Bdellovibrio</taxon>
    </lineage>
</organism>
<feature type="signal peptide" evidence="1">
    <location>
        <begin position="1"/>
        <end position="18"/>
    </location>
</feature>
<evidence type="ECO:0000256" key="1">
    <source>
        <dbReference type="SAM" id="SignalP"/>
    </source>
</evidence>
<evidence type="ECO:0000313" key="2">
    <source>
        <dbReference type="EMBL" id="UOF01113.1"/>
    </source>
</evidence>
<protein>
    <recommendedName>
        <fullName evidence="4">C-type lysozyme inhibitor domain-containing protein</fullName>
    </recommendedName>
</protein>
<keyword evidence="1" id="KW-0732">Signal</keyword>
<feature type="chain" id="PRO_5046721518" description="C-type lysozyme inhibitor domain-containing protein" evidence="1">
    <location>
        <begin position="19"/>
        <end position="119"/>
    </location>
</feature>
<proteinExistence type="predicted"/>
<dbReference type="EMBL" id="CP093442">
    <property type="protein sequence ID" value="UOF01113.1"/>
    <property type="molecule type" value="Genomic_DNA"/>
</dbReference>
<evidence type="ECO:0000313" key="3">
    <source>
        <dbReference type="Proteomes" id="UP000830116"/>
    </source>
</evidence>
<accession>A0ABY4C8B6</accession>
<dbReference type="RefSeq" id="WP_243537431.1">
    <property type="nucleotide sequence ID" value="NZ_CP093442.1"/>
</dbReference>
<name>A0ABY4C8B6_9BACT</name>
<dbReference type="Proteomes" id="UP000830116">
    <property type="component" value="Chromosome"/>
</dbReference>
<sequence>MKAILALPVLFFGLQSVAATEIVLNCTSLGLDDISTAIVRTYEDSAKRFSYEMVLTSAKGEVSSFEIETEDYSEGYIQLPHDGMTERYLNREQDGWFVVNYLGDSGFVTKAQCEEAPLY</sequence>
<gene>
    <name evidence="2" type="ORF">MNR06_15535</name>
</gene>